<gene>
    <name evidence="1" type="ORF">CHC_T00003908001</name>
</gene>
<proteinExistence type="predicted"/>
<evidence type="ECO:0000313" key="2">
    <source>
        <dbReference type="Proteomes" id="UP000012073"/>
    </source>
</evidence>
<sequence length="124" mass="13802">MDRTVHIFDTRSMTARERWPSCLKYECAGIKLSQEIPGMVYVCSVDNEVACGAWSAKMADHLKSTATGSESLMMSGANTKSPRRAFGFRGDVRLTGITRRNDGSEEIAVMSEAGAFYLLRRQRN</sequence>
<accession>R7Q9N4</accession>
<dbReference type="PhylomeDB" id="R7Q9N4"/>
<dbReference type="GeneID" id="17322819"/>
<dbReference type="Gramene" id="CDF35252">
    <property type="protein sequence ID" value="CDF35252"/>
    <property type="gene ID" value="CHC_T00003908001"/>
</dbReference>
<keyword evidence="2" id="KW-1185">Reference proteome</keyword>
<dbReference type="Proteomes" id="UP000012073">
    <property type="component" value="Unassembled WGS sequence"/>
</dbReference>
<dbReference type="KEGG" id="ccp:CHC_T00003908001"/>
<dbReference type="AlphaFoldDB" id="R7Q9N4"/>
<dbReference type="EMBL" id="HG001726">
    <property type="protein sequence ID" value="CDF35252.1"/>
    <property type="molecule type" value="Genomic_DNA"/>
</dbReference>
<evidence type="ECO:0000313" key="1">
    <source>
        <dbReference type="EMBL" id="CDF35252.1"/>
    </source>
</evidence>
<reference evidence="2" key="1">
    <citation type="journal article" date="2013" name="Proc. Natl. Acad. Sci. U.S.A.">
        <title>Genome structure and metabolic features in the red seaweed Chondrus crispus shed light on evolution of the Archaeplastida.</title>
        <authorList>
            <person name="Collen J."/>
            <person name="Porcel B."/>
            <person name="Carre W."/>
            <person name="Ball S.G."/>
            <person name="Chaparro C."/>
            <person name="Tonon T."/>
            <person name="Barbeyron T."/>
            <person name="Michel G."/>
            <person name="Noel B."/>
            <person name="Valentin K."/>
            <person name="Elias M."/>
            <person name="Artiguenave F."/>
            <person name="Arun A."/>
            <person name="Aury J.M."/>
            <person name="Barbosa-Neto J.F."/>
            <person name="Bothwell J.H."/>
            <person name="Bouget F.Y."/>
            <person name="Brillet L."/>
            <person name="Cabello-Hurtado F."/>
            <person name="Capella-Gutierrez S."/>
            <person name="Charrier B."/>
            <person name="Cladiere L."/>
            <person name="Cock J.M."/>
            <person name="Coelho S.M."/>
            <person name="Colleoni C."/>
            <person name="Czjzek M."/>
            <person name="Da Silva C."/>
            <person name="Delage L."/>
            <person name="Denoeud F."/>
            <person name="Deschamps P."/>
            <person name="Dittami S.M."/>
            <person name="Gabaldon T."/>
            <person name="Gachon C.M."/>
            <person name="Groisillier A."/>
            <person name="Herve C."/>
            <person name="Jabbari K."/>
            <person name="Katinka M."/>
            <person name="Kloareg B."/>
            <person name="Kowalczyk N."/>
            <person name="Labadie K."/>
            <person name="Leblanc C."/>
            <person name="Lopez P.J."/>
            <person name="McLachlan D.H."/>
            <person name="Meslet-Cladiere L."/>
            <person name="Moustafa A."/>
            <person name="Nehr Z."/>
            <person name="Nyvall Collen P."/>
            <person name="Panaud O."/>
            <person name="Partensky F."/>
            <person name="Poulain J."/>
            <person name="Rensing S.A."/>
            <person name="Rousvoal S."/>
            <person name="Samson G."/>
            <person name="Symeonidi A."/>
            <person name="Weissenbach J."/>
            <person name="Zambounis A."/>
            <person name="Wincker P."/>
            <person name="Boyen C."/>
        </authorList>
    </citation>
    <scope>NUCLEOTIDE SEQUENCE [LARGE SCALE GENOMIC DNA]</scope>
    <source>
        <strain evidence="2">cv. Stackhouse</strain>
    </source>
</reference>
<dbReference type="PANTHER" id="PTHR47467">
    <property type="entry name" value="OS01G0867200 PROTEIN"/>
    <property type="match status" value="1"/>
</dbReference>
<dbReference type="OrthoDB" id="1972at2759"/>
<dbReference type="PANTHER" id="PTHR47467:SF1">
    <property type="entry name" value="WD40 REPEAT-CONTAINING PROTEIN"/>
    <property type="match status" value="1"/>
</dbReference>
<protein>
    <submittedName>
        <fullName evidence="1">Uncharacterized protein</fullName>
    </submittedName>
</protein>
<organism evidence="1 2">
    <name type="scientific">Chondrus crispus</name>
    <name type="common">Carrageen Irish moss</name>
    <name type="synonym">Polymorpha crispa</name>
    <dbReference type="NCBI Taxonomy" id="2769"/>
    <lineage>
        <taxon>Eukaryota</taxon>
        <taxon>Rhodophyta</taxon>
        <taxon>Florideophyceae</taxon>
        <taxon>Rhodymeniophycidae</taxon>
        <taxon>Gigartinales</taxon>
        <taxon>Gigartinaceae</taxon>
        <taxon>Chondrus</taxon>
    </lineage>
</organism>
<name>R7Q9N4_CHOCR</name>
<dbReference type="RefSeq" id="XP_005715071.1">
    <property type="nucleotide sequence ID" value="XM_005715014.1"/>
</dbReference>